<reference evidence="2 3" key="1">
    <citation type="journal article" date="2011" name="J. Bacteriol.">
        <title>Genome sequence of the verrucomicrobium Opitutus terrae PB90-1, an abundant inhabitant of rice paddy soil ecosystems.</title>
        <authorList>
            <person name="van Passel M.W."/>
            <person name="Kant R."/>
            <person name="Palva A."/>
            <person name="Copeland A."/>
            <person name="Lucas S."/>
            <person name="Lapidus A."/>
            <person name="Glavina del Rio T."/>
            <person name="Pitluck S."/>
            <person name="Goltsman E."/>
            <person name="Clum A."/>
            <person name="Sun H."/>
            <person name="Schmutz J."/>
            <person name="Larimer F.W."/>
            <person name="Land M.L."/>
            <person name="Hauser L."/>
            <person name="Kyrpides N."/>
            <person name="Mikhailova N."/>
            <person name="Richardson P.P."/>
            <person name="Janssen P.H."/>
            <person name="de Vos W.M."/>
            <person name="Smidt H."/>
        </authorList>
    </citation>
    <scope>NUCLEOTIDE SEQUENCE [LARGE SCALE GENOMIC DNA]</scope>
    <source>
        <strain evidence="3">DSM 11246 / JCM 15787 / PB90-1</strain>
    </source>
</reference>
<dbReference type="AlphaFoldDB" id="B1ZML0"/>
<feature type="domain" description="DUF4253" evidence="1">
    <location>
        <begin position="153"/>
        <end position="259"/>
    </location>
</feature>
<accession>B1ZML0</accession>
<dbReference type="HOGENOM" id="CLU_087933_0_0_0"/>
<organism evidence="2 3">
    <name type="scientific">Opitutus terrae (strain DSM 11246 / JCM 15787 / PB90-1)</name>
    <dbReference type="NCBI Taxonomy" id="452637"/>
    <lineage>
        <taxon>Bacteria</taxon>
        <taxon>Pseudomonadati</taxon>
        <taxon>Verrucomicrobiota</taxon>
        <taxon>Opitutia</taxon>
        <taxon>Opitutales</taxon>
        <taxon>Opitutaceae</taxon>
        <taxon>Opitutus</taxon>
    </lineage>
</organism>
<gene>
    <name evidence="2" type="ordered locus">Oter_1067</name>
</gene>
<name>B1ZML0_OPITP</name>
<evidence type="ECO:0000313" key="2">
    <source>
        <dbReference type="EMBL" id="ACB74355.1"/>
    </source>
</evidence>
<sequence>MGFLRRLLGLGRKEQSDSSRHASAASTAIAPALSTPSFPFPLVSVPGAEAVVAWRRYQTEWRKEGASAVVLGDADELKIRADLLASEPVQVSALLSAAANTTAAAFFRAREAEYIENELVVEPGQWPASAVPPSPLTAHTDVGSGQPKPVVYLAKIPTPHTWEVPAYLNAGGWNDCPDPASQVAVLKYWHDKHGAEIYSLTGDVLECLVTRPPSTRQAALALAQEQFLFCADVVHQGTESIEVLAATLLNSEVWYFWWD</sequence>
<protein>
    <recommendedName>
        <fullName evidence="1">DUF4253 domain-containing protein</fullName>
    </recommendedName>
</protein>
<dbReference type="Pfam" id="PF14062">
    <property type="entry name" value="DUF4253"/>
    <property type="match status" value="1"/>
</dbReference>
<dbReference type="STRING" id="452637.Oter_1067"/>
<dbReference type="Proteomes" id="UP000007013">
    <property type="component" value="Chromosome"/>
</dbReference>
<proteinExistence type="predicted"/>
<keyword evidence="3" id="KW-1185">Reference proteome</keyword>
<dbReference type="KEGG" id="ote:Oter_1067"/>
<dbReference type="EMBL" id="CP001032">
    <property type="protein sequence ID" value="ACB74355.1"/>
    <property type="molecule type" value="Genomic_DNA"/>
</dbReference>
<evidence type="ECO:0000313" key="3">
    <source>
        <dbReference type="Proteomes" id="UP000007013"/>
    </source>
</evidence>
<dbReference type="InterPro" id="IPR025349">
    <property type="entry name" value="DUF4253"/>
</dbReference>
<dbReference type="eggNOG" id="ENOG5030J7A">
    <property type="taxonomic scope" value="Bacteria"/>
</dbReference>
<evidence type="ECO:0000259" key="1">
    <source>
        <dbReference type="Pfam" id="PF14062"/>
    </source>
</evidence>